<name>A0A7S1F3T9_NOCSC</name>
<organism evidence="2">
    <name type="scientific">Noctiluca scintillans</name>
    <name type="common">Sea sparkle</name>
    <name type="synonym">Red tide dinoflagellate</name>
    <dbReference type="NCBI Taxonomy" id="2966"/>
    <lineage>
        <taxon>Eukaryota</taxon>
        <taxon>Sar</taxon>
        <taxon>Alveolata</taxon>
        <taxon>Dinophyceae</taxon>
        <taxon>Noctilucales</taxon>
        <taxon>Noctilucaceae</taxon>
        <taxon>Noctiluca</taxon>
    </lineage>
</organism>
<evidence type="ECO:0000256" key="1">
    <source>
        <dbReference type="SAM" id="MobiDB-lite"/>
    </source>
</evidence>
<protein>
    <recommendedName>
        <fullName evidence="3">PDZ domain-containing protein</fullName>
    </recommendedName>
</protein>
<feature type="compositionally biased region" description="Basic and acidic residues" evidence="1">
    <location>
        <begin position="422"/>
        <end position="436"/>
    </location>
</feature>
<feature type="region of interest" description="Disordered" evidence="1">
    <location>
        <begin position="306"/>
        <end position="372"/>
    </location>
</feature>
<dbReference type="SUPFAM" id="SSF50156">
    <property type="entry name" value="PDZ domain-like"/>
    <property type="match status" value="1"/>
</dbReference>
<reference evidence="2" key="1">
    <citation type="submission" date="2021-01" db="EMBL/GenBank/DDBJ databases">
        <authorList>
            <person name="Corre E."/>
            <person name="Pelletier E."/>
            <person name="Niang G."/>
            <person name="Scheremetjew M."/>
            <person name="Finn R."/>
            <person name="Kale V."/>
            <person name="Holt S."/>
            <person name="Cochrane G."/>
            <person name="Meng A."/>
            <person name="Brown T."/>
            <person name="Cohen L."/>
        </authorList>
    </citation>
    <scope>NUCLEOTIDE SEQUENCE</scope>
</reference>
<evidence type="ECO:0008006" key="3">
    <source>
        <dbReference type="Google" id="ProtNLM"/>
    </source>
</evidence>
<accession>A0A7S1F3T9</accession>
<sequence>MSLTNRAAHFLQQVKKRAAQVAEDASHKASAIAGDALEKAKHIGDGIGHTVVTKSRSAEEPLLSNEDKLHVEPEQMEHFQKSVEDLCNAFGCEASVAQYALNCNHGSIDRAGAWLLDNIANAGKAESAAARQEAAVAAAAAAAVTGEAPLKPRAADAADVEQIRVASEIADLEELQLQVRLLLGSISAEERECLESLSAEELLQVISTLEGTEGSTEYEFEVMFDLRDKPIGLSVDSMTLSVGGITPGSLAEAWNEAHEDQMILPDDRIVEVNGNRVPDLLLHLLQSAKEESAPIQMKLSRTLPCVRGGDLADVPEKKTSDNQDVSTAAQGDVGETSCTPVDTASVEPVAIHDGSDVAAKGKQESSEGDNDCTETVEIAEPGNVQASTDVDNSTTQPNETIEVTEEVVDESPPAVTPVNAEHPVETDIAESERVEQEAVVPEVTIEHTDEVEKAPQ</sequence>
<evidence type="ECO:0000313" key="2">
    <source>
        <dbReference type="EMBL" id="CAD8841347.1"/>
    </source>
</evidence>
<dbReference type="InterPro" id="IPR036034">
    <property type="entry name" value="PDZ_sf"/>
</dbReference>
<feature type="region of interest" description="Disordered" evidence="1">
    <location>
        <begin position="404"/>
        <end position="437"/>
    </location>
</feature>
<dbReference type="EMBL" id="HBFQ01022327">
    <property type="protein sequence ID" value="CAD8841347.1"/>
    <property type="molecule type" value="Transcribed_RNA"/>
</dbReference>
<gene>
    <name evidence="2" type="ORF">NSCI0253_LOCUS15695</name>
</gene>
<feature type="compositionally biased region" description="Basic and acidic residues" evidence="1">
    <location>
        <begin position="353"/>
        <end position="365"/>
    </location>
</feature>
<dbReference type="AlphaFoldDB" id="A0A7S1F3T9"/>
<proteinExistence type="predicted"/>